<protein>
    <recommendedName>
        <fullName evidence="8">C2H2-type domain-containing protein</fullName>
    </recommendedName>
</protein>
<sequence>MKDFTNKTYKTSAYTIMVFYKVLLHKFTVNWIRVSIKARQCQLCYVTLANANLLRRHVEDHHFHIRKYTCAHCSKKFKRKEHKERHERIHTGEKPFVCHICNAR</sequence>
<comment type="caution">
    <text evidence="9">The sequence shown here is derived from an EMBL/GenBank/DDBJ whole genome shotgun (WGS) entry which is preliminary data.</text>
</comment>
<proteinExistence type="predicted"/>
<keyword evidence="10" id="KW-1185">Reference proteome</keyword>
<keyword evidence="2" id="KW-0479">Metal-binding</keyword>
<name>A0AAN8WLS0_HALRR</name>
<dbReference type="SMART" id="SM00355">
    <property type="entry name" value="ZnF_C2H2"/>
    <property type="match status" value="2"/>
</dbReference>
<evidence type="ECO:0000256" key="6">
    <source>
        <dbReference type="ARBA" id="ARBA00023242"/>
    </source>
</evidence>
<dbReference type="InterPro" id="IPR036236">
    <property type="entry name" value="Znf_C2H2_sf"/>
</dbReference>
<dbReference type="AlphaFoldDB" id="A0AAN8WLS0"/>
<dbReference type="PROSITE" id="PS50157">
    <property type="entry name" value="ZINC_FINGER_C2H2_2"/>
    <property type="match status" value="1"/>
</dbReference>
<dbReference type="GO" id="GO:0005634">
    <property type="term" value="C:nucleus"/>
    <property type="evidence" value="ECO:0007669"/>
    <property type="project" value="UniProtKB-SubCell"/>
</dbReference>
<dbReference type="GO" id="GO:0008270">
    <property type="term" value="F:zinc ion binding"/>
    <property type="evidence" value="ECO:0007669"/>
    <property type="project" value="UniProtKB-KW"/>
</dbReference>
<dbReference type="Gene3D" id="3.30.160.60">
    <property type="entry name" value="Classic Zinc Finger"/>
    <property type="match status" value="2"/>
</dbReference>
<keyword evidence="3" id="KW-0677">Repeat</keyword>
<evidence type="ECO:0000256" key="2">
    <source>
        <dbReference type="ARBA" id="ARBA00022723"/>
    </source>
</evidence>
<keyword evidence="4 7" id="KW-0863">Zinc-finger</keyword>
<accession>A0AAN8WLS0</accession>
<dbReference type="InterPro" id="IPR013087">
    <property type="entry name" value="Znf_C2H2_type"/>
</dbReference>
<evidence type="ECO:0000256" key="4">
    <source>
        <dbReference type="ARBA" id="ARBA00022771"/>
    </source>
</evidence>
<evidence type="ECO:0000256" key="1">
    <source>
        <dbReference type="ARBA" id="ARBA00004123"/>
    </source>
</evidence>
<dbReference type="PANTHER" id="PTHR24394">
    <property type="entry name" value="ZINC FINGER PROTEIN"/>
    <property type="match status" value="1"/>
</dbReference>
<dbReference type="Proteomes" id="UP001381693">
    <property type="component" value="Unassembled WGS sequence"/>
</dbReference>
<evidence type="ECO:0000313" key="9">
    <source>
        <dbReference type="EMBL" id="KAK7054573.1"/>
    </source>
</evidence>
<organism evidence="9 10">
    <name type="scientific">Halocaridina rubra</name>
    <name type="common">Hawaiian red shrimp</name>
    <dbReference type="NCBI Taxonomy" id="373956"/>
    <lineage>
        <taxon>Eukaryota</taxon>
        <taxon>Metazoa</taxon>
        <taxon>Ecdysozoa</taxon>
        <taxon>Arthropoda</taxon>
        <taxon>Crustacea</taxon>
        <taxon>Multicrustacea</taxon>
        <taxon>Malacostraca</taxon>
        <taxon>Eumalacostraca</taxon>
        <taxon>Eucarida</taxon>
        <taxon>Decapoda</taxon>
        <taxon>Pleocyemata</taxon>
        <taxon>Caridea</taxon>
        <taxon>Atyoidea</taxon>
        <taxon>Atyidae</taxon>
        <taxon>Halocaridina</taxon>
    </lineage>
</organism>
<dbReference type="FunFam" id="3.30.160.60:FF:000100">
    <property type="entry name" value="Zinc finger 45-like"/>
    <property type="match status" value="1"/>
</dbReference>
<comment type="subcellular location">
    <subcellularLocation>
        <location evidence="1">Nucleus</location>
    </subcellularLocation>
</comment>
<evidence type="ECO:0000256" key="5">
    <source>
        <dbReference type="ARBA" id="ARBA00022833"/>
    </source>
</evidence>
<feature type="domain" description="C2H2-type" evidence="8">
    <location>
        <begin position="68"/>
        <end position="95"/>
    </location>
</feature>
<dbReference type="PANTHER" id="PTHR24394:SF29">
    <property type="entry name" value="MYONEURIN"/>
    <property type="match status" value="1"/>
</dbReference>
<dbReference type="SUPFAM" id="SSF57667">
    <property type="entry name" value="beta-beta-alpha zinc fingers"/>
    <property type="match status" value="1"/>
</dbReference>
<evidence type="ECO:0000256" key="7">
    <source>
        <dbReference type="PROSITE-ProRule" id="PRU00042"/>
    </source>
</evidence>
<evidence type="ECO:0000313" key="10">
    <source>
        <dbReference type="Proteomes" id="UP001381693"/>
    </source>
</evidence>
<keyword evidence="6" id="KW-0539">Nucleus</keyword>
<dbReference type="EMBL" id="JAXCGZ010021320">
    <property type="protein sequence ID" value="KAK7054573.1"/>
    <property type="molecule type" value="Genomic_DNA"/>
</dbReference>
<dbReference type="PROSITE" id="PS00028">
    <property type="entry name" value="ZINC_FINGER_C2H2_1"/>
    <property type="match status" value="1"/>
</dbReference>
<evidence type="ECO:0000259" key="8">
    <source>
        <dbReference type="PROSITE" id="PS50157"/>
    </source>
</evidence>
<dbReference type="GO" id="GO:0000981">
    <property type="term" value="F:DNA-binding transcription factor activity, RNA polymerase II-specific"/>
    <property type="evidence" value="ECO:0007669"/>
    <property type="project" value="TreeGrafter"/>
</dbReference>
<keyword evidence="5" id="KW-0862">Zinc</keyword>
<reference evidence="9 10" key="1">
    <citation type="submission" date="2023-11" db="EMBL/GenBank/DDBJ databases">
        <title>Halocaridina rubra genome assembly.</title>
        <authorList>
            <person name="Smith C."/>
        </authorList>
    </citation>
    <scope>NUCLEOTIDE SEQUENCE [LARGE SCALE GENOMIC DNA]</scope>
    <source>
        <strain evidence="9">EP-1</strain>
        <tissue evidence="9">Whole</tissue>
    </source>
</reference>
<evidence type="ECO:0000256" key="3">
    <source>
        <dbReference type="ARBA" id="ARBA00022737"/>
    </source>
</evidence>
<gene>
    <name evidence="9" type="ORF">SK128_011933</name>
</gene>